<reference evidence="1 4" key="3">
    <citation type="submission" date="2022-12" db="EMBL/GenBank/DDBJ databases">
        <title>Chromosome-scale assembly of the Ensete ventricosum genome.</title>
        <authorList>
            <person name="Dussert Y."/>
            <person name="Stocks J."/>
            <person name="Wendawek A."/>
            <person name="Woldeyes F."/>
            <person name="Nichols R.A."/>
            <person name="Borrell J.S."/>
        </authorList>
    </citation>
    <scope>NUCLEOTIDE SEQUENCE [LARGE SCALE GENOMIC DNA]</scope>
    <source>
        <strain evidence="4">cv. Maze</strain>
        <strain evidence="1">MazeRef_0001</strain>
        <tissue evidence="1">Seeds</tissue>
    </source>
</reference>
<dbReference type="Proteomes" id="UP000287651">
    <property type="component" value="Unassembled WGS sequence"/>
</dbReference>
<comment type="caution">
    <text evidence="2">The sequence shown here is derived from an EMBL/GenBank/DDBJ whole genome shotgun (WGS) entry which is preliminary data.</text>
</comment>
<proteinExistence type="predicted"/>
<name>A0A444EQ28_ENSVE</name>
<dbReference type="EMBL" id="AMZH03026272">
    <property type="protein sequence ID" value="RRT34693.1"/>
    <property type="molecule type" value="Genomic_DNA"/>
</dbReference>
<sequence>MDGPVSVICFDNEINAEGSTIRDAAFLQATPRLSLAQEQRSRRRPRRSRLLRSRTHRTWWRWQQRRWSGRLGGLQQSPPSSSTYAILVLPFRMLQSITRFVSHSIMPAPLARSGETLR</sequence>
<dbReference type="EMBL" id="JAQQAF010000002">
    <property type="protein sequence ID" value="KAJ8506279.1"/>
    <property type="molecule type" value="Genomic_DNA"/>
</dbReference>
<evidence type="ECO:0000313" key="1">
    <source>
        <dbReference type="EMBL" id="KAJ8506279.1"/>
    </source>
</evidence>
<accession>A0A444EQ28</accession>
<reference evidence="2" key="2">
    <citation type="submission" date="2018-09" db="EMBL/GenBank/DDBJ databases">
        <authorList>
            <person name="Harrison J."/>
            <person name="Moore K.A."/>
            <person name="Paszkiewicz K."/>
            <person name="Jones T."/>
            <person name="Grant M."/>
            <person name="Ambacheew D."/>
            <person name="Muzemil S."/>
            <person name="Studholme D."/>
        </authorList>
    </citation>
    <scope>NUCLEOTIDE SEQUENCE</scope>
</reference>
<dbReference type="AlphaFoldDB" id="A0A444EQ28"/>
<evidence type="ECO:0000313" key="3">
    <source>
        <dbReference type="Proteomes" id="UP000287651"/>
    </source>
</evidence>
<protein>
    <submittedName>
        <fullName evidence="2">Uncharacterized protein</fullName>
    </submittedName>
</protein>
<gene>
    <name evidence="2" type="ORF">B296_00053611</name>
    <name evidence="1" type="ORF">OPV22_007165</name>
</gene>
<evidence type="ECO:0000313" key="4">
    <source>
        <dbReference type="Proteomes" id="UP001222027"/>
    </source>
</evidence>
<organism evidence="2 3">
    <name type="scientific">Ensete ventricosum</name>
    <name type="common">Abyssinian banana</name>
    <name type="synonym">Musa ensete</name>
    <dbReference type="NCBI Taxonomy" id="4639"/>
    <lineage>
        <taxon>Eukaryota</taxon>
        <taxon>Viridiplantae</taxon>
        <taxon>Streptophyta</taxon>
        <taxon>Embryophyta</taxon>
        <taxon>Tracheophyta</taxon>
        <taxon>Spermatophyta</taxon>
        <taxon>Magnoliopsida</taxon>
        <taxon>Liliopsida</taxon>
        <taxon>Zingiberales</taxon>
        <taxon>Musaceae</taxon>
        <taxon>Ensete</taxon>
    </lineage>
</organism>
<dbReference type="Proteomes" id="UP001222027">
    <property type="component" value="Unassembled WGS sequence"/>
</dbReference>
<evidence type="ECO:0000313" key="2">
    <source>
        <dbReference type="EMBL" id="RRT34693.1"/>
    </source>
</evidence>
<keyword evidence="4" id="KW-1185">Reference proteome</keyword>
<reference evidence="3" key="1">
    <citation type="journal article" date="2014" name="Agronomy (Basel)">
        <title>A Draft Genome Sequence for Ensete ventricosum, the Drought-Tolerant Tree Against Hunger.</title>
        <authorList>
            <person name="Harrison J."/>
            <person name="Moore K.A."/>
            <person name="Paszkiewicz K."/>
            <person name="Jones T."/>
            <person name="Grant M."/>
            <person name="Ambacheew D."/>
            <person name="Muzemil S."/>
            <person name="Studholme D.J."/>
        </authorList>
    </citation>
    <scope>NUCLEOTIDE SEQUENCE [LARGE SCALE GENOMIC DNA]</scope>
</reference>